<dbReference type="InterPro" id="IPR011990">
    <property type="entry name" value="TPR-like_helical_dom_sf"/>
</dbReference>
<name>A0A4R6JKH0_9ACTN</name>
<gene>
    <name evidence="1" type="ORF">C8E87_0355</name>
</gene>
<evidence type="ECO:0000313" key="1">
    <source>
        <dbReference type="EMBL" id="TDO36773.1"/>
    </source>
</evidence>
<proteinExistence type="predicted"/>
<dbReference type="Proteomes" id="UP000294901">
    <property type="component" value="Unassembled WGS sequence"/>
</dbReference>
<accession>A0A4R6JKH0</accession>
<organism evidence="1 2">
    <name type="scientific">Paractinoplanes brasiliensis</name>
    <dbReference type="NCBI Taxonomy" id="52695"/>
    <lineage>
        <taxon>Bacteria</taxon>
        <taxon>Bacillati</taxon>
        <taxon>Actinomycetota</taxon>
        <taxon>Actinomycetes</taxon>
        <taxon>Micromonosporales</taxon>
        <taxon>Micromonosporaceae</taxon>
        <taxon>Paractinoplanes</taxon>
    </lineage>
</organism>
<sequence>MSNEIDGNESARAAYHLGLALLEGRVTAGPDDPFEAGCGALRSAIAAGDAEWSPRAAYMLGMALFGRDDLAGARSSFTVAQRSGHPEWSVGGLIGQAHLAAREHRPHDAATLFRQVIEAGQDRFTGSAWYNLGTIHQQEQLFAEAVQAYRQAMASGDLVFAPKAANNLGFVLANHLDDPAGARQAFRTAVASGDLQQVQLAEQNLRAMDELDRRRRAGTPLVSGEDDVDLSVPHEGGIKRRWWFPKRGD</sequence>
<comment type="caution">
    <text evidence="1">The sequence shown here is derived from an EMBL/GenBank/DDBJ whole genome shotgun (WGS) entry which is preliminary data.</text>
</comment>
<dbReference type="EMBL" id="SNWR01000001">
    <property type="protein sequence ID" value="TDO36773.1"/>
    <property type="molecule type" value="Genomic_DNA"/>
</dbReference>
<dbReference type="AlphaFoldDB" id="A0A4R6JKH0"/>
<keyword evidence="2" id="KW-1185">Reference proteome</keyword>
<dbReference type="Pfam" id="PF13432">
    <property type="entry name" value="TPR_16"/>
    <property type="match status" value="1"/>
</dbReference>
<dbReference type="OrthoDB" id="4464809at2"/>
<evidence type="ECO:0000313" key="2">
    <source>
        <dbReference type="Proteomes" id="UP000294901"/>
    </source>
</evidence>
<dbReference type="RefSeq" id="WP_133871483.1">
    <property type="nucleotide sequence ID" value="NZ_BOMD01000071.1"/>
</dbReference>
<protein>
    <submittedName>
        <fullName evidence="1">Tetratricopeptide repeat protein</fullName>
    </submittedName>
</protein>
<dbReference type="Gene3D" id="1.25.40.10">
    <property type="entry name" value="Tetratricopeptide repeat domain"/>
    <property type="match status" value="1"/>
</dbReference>
<reference evidence="1 2" key="1">
    <citation type="submission" date="2019-03" db="EMBL/GenBank/DDBJ databases">
        <title>Sequencing the genomes of 1000 actinobacteria strains.</title>
        <authorList>
            <person name="Klenk H.-P."/>
        </authorList>
    </citation>
    <scope>NUCLEOTIDE SEQUENCE [LARGE SCALE GENOMIC DNA]</scope>
    <source>
        <strain evidence="1 2">DSM 43805</strain>
    </source>
</reference>
<dbReference type="SUPFAM" id="SSF81901">
    <property type="entry name" value="HCP-like"/>
    <property type="match status" value="1"/>
</dbReference>